<evidence type="ECO:0000256" key="4">
    <source>
        <dbReference type="ARBA" id="ARBA00022723"/>
    </source>
</evidence>
<dbReference type="Pfam" id="PF00111">
    <property type="entry name" value="Fer2"/>
    <property type="match status" value="1"/>
</dbReference>
<keyword evidence="7" id="KW-0411">Iron-sulfur</keyword>
<evidence type="ECO:0000256" key="5">
    <source>
        <dbReference type="ARBA" id="ARBA00022982"/>
    </source>
</evidence>
<evidence type="ECO:0000256" key="3">
    <source>
        <dbReference type="ARBA" id="ARBA00022714"/>
    </source>
</evidence>
<feature type="domain" description="2Fe-2S ferredoxin-type" evidence="9">
    <location>
        <begin position="12"/>
        <end position="103"/>
    </location>
</feature>
<dbReference type="Proteomes" id="UP000643610">
    <property type="component" value="Unassembled WGS sequence"/>
</dbReference>
<comment type="caution">
    <text evidence="10">The sequence shown here is derived from an EMBL/GenBank/DDBJ whole genome shotgun (WGS) entry which is preliminary data.</text>
</comment>
<evidence type="ECO:0000256" key="2">
    <source>
        <dbReference type="ARBA" id="ARBA00022448"/>
    </source>
</evidence>
<keyword evidence="5" id="KW-0249">Electron transport</keyword>
<dbReference type="InterPro" id="IPR012675">
    <property type="entry name" value="Beta-grasp_dom_sf"/>
</dbReference>
<sequence length="103" mass="11524">MQIQPIQEIQSFTIRLPQYDKAFLCAAEESVLDAALKQGLMLANSCRNGTCRTCLCRLQSGQIAYQIEWPGLSFDEKIEGYILPCVAKPLSDLVLLDWVSSQV</sequence>
<gene>
    <name evidence="10" type="ORF">H8K33_01400</name>
</gene>
<comment type="cofactor">
    <cofactor evidence="8">
        <name>[2Fe-2S] cluster</name>
        <dbReference type="ChEBI" id="CHEBI:190135"/>
    </cofactor>
</comment>
<dbReference type="PANTHER" id="PTHR43112:SF3">
    <property type="entry name" value="FERREDOXIN-2, CHLOROPLASTIC"/>
    <property type="match status" value="1"/>
</dbReference>
<keyword evidence="4" id="KW-0479">Metal-binding</keyword>
<reference evidence="10 11" key="1">
    <citation type="submission" date="2020-08" db="EMBL/GenBank/DDBJ databases">
        <title>Novel species isolated from subtropical streams in China.</title>
        <authorList>
            <person name="Lu H."/>
        </authorList>
    </citation>
    <scope>NUCLEOTIDE SEQUENCE [LARGE SCALE GENOMIC DNA]</scope>
    <source>
        <strain evidence="10 11">KCTC 52442</strain>
    </source>
</reference>
<evidence type="ECO:0000256" key="7">
    <source>
        <dbReference type="ARBA" id="ARBA00023014"/>
    </source>
</evidence>
<name>A0ABR6XKW5_9BURK</name>
<evidence type="ECO:0000256" key="6">
    <source>
        <dbReference type="ARBA" id="ARBA00023004"/>
    </source>
</evidence>
<dbReference type="InterPro" id="IPR001041">
    <property type="entry name" value="2Fe-2S_ferredoxin-type"/>
</dbReference>
<evidence type="ECO:0000313" key="10">
    <source>
        <dbReference type="EMBL" id="MBC3830158.1"/>
    </source>
</evidence>
<proteinExistence type="inferred from homology"/>
<keyword evidence="6" id="KW-0408">Iron</keyword>
<evidence type="ECO:0000313" key="11">
    <source>
        <dbReference type="Proteomes" id="UP000643610"/>
    </source>
</evidence>
<dbReference type="RefSeq" id="WP_186889193.1">
    <property type="nucleotide sequence ID" value="NZ_JACOFU010000001.1"/>
</dbReference>
<dbReference type="Gene3D" id="3.10.20.30">
    <property type="match status" value="1"/>
</dbReference>
<keyword evidence="3" id="KW-0001">2Fe-2S</keyword>
<organism evidence="10 11">
    <name type="scientific">Undibacterium amnicola</name>
    <dbReference type="NCBI Taxonomy" id="1834038"/>
    <lineage>
        <taxon>Bacteria</taxon>
        <taxon>Pseudomonadati</taxon>
        <taxon>Pseudomonadota</taxon>
        <taxon>Betaproteobacteria</taxon>
        <taxon>Burkholderiales</taxon>
        <taxon>Oxalobacteraceae</taxon>
        <taxon>Undibacterium</taxon>
    </lineage>
</organism>
<dbReference type="CDD" id="cd00207">
    <property type="entry name" value="fer2"/>
    <property type="match status" value="1"/>
</dbReference>
<evidence type="ECO:0000256" key="8">
    <source>
        <dbReference type="ARBA" id="ARBA00034078"/>
    </source>
</evidence>
<dbReference type="SUPFAM" id="SSF54292">
    <property type="entry name" value="2Fe-2S ferredoxin-like"/>
    <property type="match status" value="1"/>
</dbReference>
<comment type="similarity">
    <text evidence="1">Belongs to the 2Fe2S plant-type ferredoxin family.</text>
</comment>
<keyword evidence="2" id="KW-0813">Transport</keyword>
<dbReference type="PANTHER" id="PTHR43112">
    <property type="entry name" value="FERREDOXIN"/>
    <property type="match status" value="1"/>
</dbReference>
<evidence type="ECO:0000259" key="9">
    <source>
        <dbReference type="PROSITE" id="PS51085"/>
    </source>
</evidence>
<keyword evidence="11" id="KW-1185">Reference proteome</keyword>
<dbReference type="InterPro" id="IPR036010">
    <property type="entry name" value="2Fe-2S_ferredoxin-like_sf"/>
</dbReference>
<accession>A0ABR6XKW5</accession>
<protein>
    <submittedName>
        <fullName evidence="10">2Fe-2S iron-sulfur cluster binding domain-containing protein</fullName>
    </submittedName>
</protein>
<dbReference type="EMBL" id="JACOFU010000001">
    <property type="protein sequence ID" value="MBC3830158.1"/>
    <property type="molecule type" value="Genomic_DNA"/>
</dbReference>
<dbReference type="PROSITE" id="PS51085">
    <property type="entry name" value="2FE2S_FER_2"/>
    <property type="match status" value="1"/>
</dbReference>
<evidence type="ECO:0000256" key="1">
    <source>
        <dbReference type="ARBA" id="ARBA00007874"/>
    </source>
</evidence>